<dbReference type="GeneID" id="37022642"/>
<keyword evidence="14" id="KW-1185">Reference proteome</keyword>
<evidence type="ECO:0000256" key="7">
    <source>
        <dbReference type="ARBA" id="ARBA00023065"/>
    </source>
</evidence>
<dbReference type="EMBL" id="KZ819603">
    <property type="protein sequence ID" value="PWN35224.1"/>
    <property type="molecule type" value="Genomic_DNA"/>
</dbReference>
<dbReference type="OrthoDB" id="2125027at2759"/>
<comment type="subcellular location">
    <subcellularLocation>
        <location evidence="1 11">Mitochondrion inner membrane</location>
    </subcellularLocation>
</comment>
<keyword evidence="8 11" id="KW-0496">Mitochondrion</keyword>
<evidence type="ECO:0000256" key="8">
    <source>
        <dbReference type="ARBA" id="ARBA00023128"/>
    </source>
</evidence>
<evidence type="ECO:0000256" key="3">
    <source>
        <dbReference type="ARBA" id="ARBA00022448"/>
    </source>
</evidence>
<dbReference type="STRING" id="1280837.A0A316VD31"/>
<evidence type="ECO:0000256" key="9">
    <source>
        <dbReference type="ARBA" id="ARBA00023136"/>
    </source>
</evidence>
<accession>A0A316VD31</accession>
<evidence type="ECO:0000313" key="14">
    <source>
        <dbReference type="Proteomes" id="UP000245771"/>
    </source>
</evidence>
<keyword evidence="7 11" id="KW-0406">Ion transport</keyword>
<keyword evidence="9" id="KW-0472">Membrane</keyword>
<dbReference type="Pfam" id="PF05680">
    <property type="entry name" value="ATP-synt_E"/>
    <property type="match status" value="1"/>
</dbReference>
<protein>
    <recommendedName>
        <fullName evidence="11">ATP synthase F(0) complex subunit e, mitochondrial</fullName>
    </recommendedName>
</protein>
<evidence type="ECO:0000256" key="1">
    <source>
        <dbReference type="ARBA" id="ARBA00004273"/>
    </source>
</evidence>
<sequence length="90" mass="10051">MSSPVVNVARYTALIGGIGYGIVHRRTLQKREDTRAEQAAKRHEEKIQADKKREQEQSILAAVRSGGNGVVSDPDSPQFDLEKYLKSLEK</sequence>
<keyword evidence="10 11" id="KW-0066">ATP synthesis</keyword>
<evidence type="ECO:0000256" key="12">
    <source>
        <dbReference type="SAM" id="MobiDB-lite"/>
    </source>
</evidence>
<dbReference type="AlphaFoldDB" id="A0A316VD31"/>
<evidence type="ECO:0000256" key="10">
    <source>
        <dbReference type="ARBA" id="ARBA00023310"/>
    </source>
</evidence>
<comment type="subunit">
    <text evidence="11">F-type ATPases have 2 components, CF(1) - the catalytic core - and CF(0) - the membrane proton channel. CF(1) and CF(0) have multiple subunits.</text>
</comment>
<dbReference type="RefSeq" id="XP_025355526.1">
    <property type="nucleotide sequence ID" value="XM_025500861.1"/>
</dbReference>
<dbReference type="Proteomes" id="UP000245771">
    <property type="component" value="Unassembled WGS sequence"/>
</dbReference>
<proteinExistence type="inferred from homology"/>
<reference evidence="13 14" key="1">
    <citation type="journal article" date="2018" name="Mol. Biol. Evol.">
        <title>Broad Genomic Sampling Reveals a Smut Pathogenic Ancestry of the Fungal Clade Ustilaginomycotina.</title>
        <authorList>
            <person name="Kijpornyongpan T."/>
            <person name="Mondo S.J."/>
            <person name="Barry K."/>
            <person name="Sandor L."/>
            <person name="Lee J."/>
            <person name="Lipzen A."/>
            <person name="Pangilinan J."/>
            <person name="LaButti K."/>
            <person name="Hainaut M."/>
            <person name="Henrissat B."/>
            <person name="Grigoriev I.V."/>
            <person name="Spatafora J.W."/>
            <person name="Aime M.C."/>
        </authorList>
    </citation>
    <scope>NUCLEOTIDE SEQUENCE [LARGE SCALE GENOMIC DNA]</scope>
    <source>
        <strain evidence="13 14">MCA 3882</strain>
    </source>
</reference>
<keyword evidence="5 11" id="KW-0375">Hydrogen ion transport</keyword>
<evidence type="ECO:0000313" key="13">
    <source>
        <dbReference type="EMBL" id="PWN35224.1"/>
    </source>
</evidence>
<dbReference type="InParanoid" id="A0A316VD31"/>
<evidence type="ECO:0000256" key="11">
    <source>
        <dbReference type="RuleBase" id="RU367005"/>
    </source>
</evidence>
<keyword evidence="3 11" id="KW-0813">Transport</keyword>
<evidence type="ECO:0000256" key="6">
    <source>
        <dbReference type="ARBA" id="ARBA00022792"/>
    </source>
</evidence>
<evidence type="ECO:0000256" key="5">
    <source>
        <dbReference type="ARBA" id="ARBA00022781"/>
    </source>
</evidence>
<organism evidence="13 14">
    <name type="scientific">Meira miltonrushii</name>
    <dbReference type="NCBI Taxonomy" id="1280837"/>
    <lineage>
        <taxon>Eukaryota</taxon>
        <taxon>Fungi</taxon>
        <taxon>Dikarya</taxon>
        <taxon>Basidiomycota</taxon>
        <taxon>Ustilaginomycotina</taxon>
        <taxon>Exobasidiomycetes</taxon>
        <taxon>Exobasidiales</taxon>
        <taxon>Brachybasidiaceae</taxon>
        <taxon>Meira</taxon>
    </lineage>
</organism>
<dbReference type="GO" id="GO:0015986">
    <property type="term" value="P:proton motive force-driven ATP synthesis"/>
    <property type="evidence" value="ECO:0007669"/>
    <property type="project" value="InterPro"/>
</dbReference>
<gene>
    <name evidence="13" type="ORF">FA14DRAFT_178600</name>
</gene>
<dbReference type="InterPro" id="IPR008386">
    <property type="entry name" value="ATP_synth_F0_esu_mt"/>
</dbReference>
<feature type="region of interest" description="Disordered" evidence="12">
    <location>
        <begin position="33"/>
        <end position="55"/>
    </location>
</feature>
<keyword evidence="4 11" id="KW-0138">CF(0)</keyword>
<comment type="similarity">
    <text evidence="2 11">Belongs to the ATPase e subunit family.</text>
</comment>
<comment type="function">
    <text evidence="11">Subunit e, of the mitochondrial membrane ATP synthase complex (F(1)F(0) ATP synthase or Complex V) that produces ATP from ADP in the presence of a proton gradient across the membrane which is generated by electron transport complexes of the respiratory chain. ATP synthase complex consist of a soluble F(1) head domain - the catalytic core - and a membrane F(1) domain - the membrane proton channel. These two domains are linked by a central stalk rotating inside the F(1) region and a stationary peripheral stalk. During catalysis, ATP synthesis in the catalytic domain of F(1) is coupled via a rotary mechanism of the central stalk subunits to proton translocation. In vivo, can only synthesize ATP although its ATP hydrolase activity can be activated artificially in vitro. Part of the complex F(0) domain.</text>
</comment>
<evidence type="ECO:0000256" key="4">
    <source>
        <dbReference type="ARBA" id="ARBA00022547"/>
    </source>
</evidence>
<name>A0A316VD31_9BASI</name>
<dbReference type="GO" id="GO:0015078">
    <property type="term" value="F:proton transmembrane transporter activity"/>
    <property type="evidence" value="ECO:0007669"/>
    <property type="project" value="InterPro"/>
</dbReference>
<dbReference type="GO" id="GO:0005743">
    <property type="term" value="C:mitochondrial inner membrane"/>
    <property type="evidence" value="ECO:0007669"/>
    <property type="project" value="UniProtKB-SubCell"/>
</dbReference>
<evidence type="ECO:0000256" key="2">
    <source>
        <dbReference type="ARBA" id="ARBA00007333"/>
    </source>
</evidence>
<keyword evidence="6 11" id="KW-0999">Mitochondrion inner membrane</keyword>
<dbReference type="GO" id="GO:0045259">
    <property type="term" value="C:proton-transporting ATP synthase complex"/>
    <property type="evidence" value="ECO:0007669"/>
    <property type="project" value="UniProtKB-UniRule"/>
</dbReference>